<evidence type="ECO:0000313" key="6">
    <source>
        <dbReference type="Proteomes" id="UP000214646"/>
    </source>
</evidence>
<keyword evidence="6" id="KW-1185">Reference proteome</keyword>
<dbReference type="RefSeq" id="WP_088252861.1">
    <property type="nucleotide sequence ID" value="NZ_NIDE01000002.1"/>
</dbReference>
<dbReference type="SUPFAM" id="SSF52540">
    <property type="entry name" value="P-loop containing nucleoside triphosphate hydrolases"/>
    <property type="match status" value="1"/>
</dbReference>
<protein>
    <submittedName>
        <fullName evidence="5">Cell division protein FtsH</fullName>
    </submittedName>
</protein>
<dbReference type="Pfam" id="PF00004">
    <property type="entry name" value="AAA"/>
    <property type="match status" value="1"/>
</dbReference>
<dbReference type="GO" id="GO:0016887">
    <property type="term" value="F:ATP hydrolysis activity"/>
    <property type="evidence" value="ECO:0007669"/>
    <property type="project" value="InterPro"/>
</dbReference>
<gene>
    <name evidence="5" type="ORF">FRUB_01417</name>
</gene>
<sequence>MMAQPAADEPPAGEPALLGRLLSHFARDPATLPVVEQEFATYERVNLQLALTEMLAEPQRASELLGVIVLEEYRSASLARMSRAGSAKNFDAGPVEYADLPLPGDRHLGCAKNGLYLIREDDHPLAVLLTEPAHSWQAQFGVEVMAVDRERAETFSRQLARRTRFGKAFRGHTLSLKQDCHGGLEVHFHHLPAISRDELILPDALLRRIERHTLSFNRHTEVLRAARRHLKRGLLLHGPPGTGKTLTAMYLVTQMPGRTVLILTGAGMGSVETVCKLARMLAPATVILEDVDLIGTQRNRQTVDANALLFELLNQMDGLADDTDILFVLTTNRPDILEPALAARPGRIDQAIEVPPPDADCRRRLFTLFGRGLDVAVENWDALIARTAGVSGAFIRELLRKAAVFAAEEGDGAELVVRDRHVEEALAELLVAGGPLTQSLLGATRAPQDEG</sequence>
<dbReference type="Gene3D" id="3.40.50.300">
    <property type="entry name" value="P-loop containing nucleotide triphosphate hydrolases"/>
    <property type="match status" value="1"/>
</dbReference>
<feature type="domain" description="AAA+ ATPase" evidence="4">
    <location>
        <begin position="230"/>
        <end position="358"/>
    </location>
</feature>
<dbReference type="InterPro" id="IPR027417">
    <property type="entry name" value="P-loop_NTPase"/>
</dbReference>
<dbReference type="Proteomes" id="UP000214646">
    <property type="component" value="Unassembled WGS sequence"/>
</dbReference>
<dbReference type="AlphaFoldDB" id="A0A225E4S2"/>
<name>A0A225E4S2_9BACT</name>
<evidence type="ECO:0000259" key="4">
    <source>
        <dbReference type="SMART" id="SM00382"/>
    </source>
</evidence>
<keyword evidence="2" id="KW-0547">Nucleotide-binding</keyword>
<evidence type="ECO:0000256" key="2">
    <source>
        <dbReference type="ARBA" id="ARBA00022741"/>
    </source>
</evidence>
<comment type="caution">
    <text evidence="5">The sequence shown here is derived from an EMBL/GenBank/DDBJ whole genome shotgun (WGS) entry which is preliminary data.</text>
</comment>
<accession>A0A225E4S2</accession>
<dbReference type="SMART" id="SM00382">
    <property type="entry name" value="AAA"/>
    <property type="match status" value="1"/>
</dbReference>
<dbReference type="InterPro" id="IPR050221">
    <property type="entry name" value="26S_Proteasome_ATPase"/>
</dbReference>
<dbReference type="CDD" id="cd19481">
    <property type="entry name" value="RecA-like_protease"/>
    <property type="match status" value="1"/>
</dbReference>
<proteinExistence type="inferred from homology"/>
<evidence type="ECO:0000313" key="5">
    <source>
        <dbReference type="EMBL" id="OWK45086.1"/>
    </source>
</evidence>
<evidence type="ECO:0000256" key="3">
    <source>
        <dbReference type="ARBA" id="ARBA00022840"/>
    </source>
</evidence>
<organism evidence="5 6">
    <name type="scientific">Fimbriiglobus ruber</name>
    <dbReference type="NCBI Taxonomy" id="1908690"/>
    <lineage>
        <taxon>Bacteria</taxon>
        <taxon>Pseudomonadati</taxon>
        <taxon>Planctomycetota</taxon>
        <taxon>Planctomycetia</taxon>
        <taxon>Gemmatales</taxon>
        <taxon>Gemmataceae</taxon>
        <taxon>Fimbriiglobus</taxon>
    </lineage>
</organism>
<keyword evidence="3" id="KW-0067">ATP-binding</keyword>
<dbReference type="PANTHER" id="PTHR23073">
    <property type="entry name" value="26S PROTEASOME REGULATORY SUBUNIT"/>
    <property type="match status" value="1"/>
</dbReference>
<evidence type="ECO:0000256" key="1">
    <source>
        <dbReference type="ARBA" id="ARBA00006914"/>
    </source>
</evidence>
<keyword evidence="5" id="KW-0131">Cell cycle</keyword>
<dbReference type="GO" id="GO:0051301">
    <property type="term" value="P:cell division"/>
    <property type="evidence" value="ECO:0007669"/>
    <property type="project" value="UniProtKB-KW"/>
</dbReference>
<dbReference type="Gene3D" id="1.10.8.60">
    <property type="match status" value="1"/>
</dbReference>
<dbReference type="OrthoDB" id="9806903at2"/>
<comment type="similarity">
    <text evidence="1">Belongs to the AAA ATPase family.</text>
</comment>
<dbReference type="InterPro" id="IPR003593">
    <property type="entry name" value="AAA+_ATPase"/>
</dbReference>
<dbReference type="EMBL" id="NIDE01000002">
    <property type="protein sequence ID" value="OWK45086.1"/>
    <property type="molecule type" value="Genomic_DNA"/>
</dbReference>
<reference evidence="6" key="1">
    <citation type="submission" date="2017-06" db="EMBL/GenBank/DDBJ databases">
        <title>Genome analysis of Fimbriiglobus ruber SP5, the first member of the order Planctomycetales with confirmed chitinolytic capability.</title>
        <authorList>
            <person name="Ravin N.V."/>
            <person name="Rakitin A.L."/>
            <person name="Ivanova A.A."/>
            <person name="Beletsky A.V."/>
            <person name="Kulichevskaya I.S."/>
            <person name="Mardanov A.V."/>
            <person name="Dedysh S.N."/>
        </authorList>
    </citation>
    <scope>NUCLEOTIDE SEQUENCE [LARGE SCALE GENOMIC DNA]</scope>
    <source>
        <strain evidence="6">SP5</strain>
    </source>
</reference>
<dbReference type="GO" id="GO:0005524">
    <property type="term" value="F:ATP binding"/>
    <property type="evidence" value="ECO:0007669"/>
    <property type="project" value="UniProtKB-KW"/>
</dbReference>
<keyword evidence="5" id="KW-0132">Cell division</keyword>
<dbReference type="InterPro" id="IPR003959">
    <property type="entry name" value="ATPase_AAA_core"/>
</dbReference>